<organism evidence="2">
    <name type="scientific">uncultured Sulfurovum sp</name>
    <dbReference type="NCBI Taxonomy" id="269237"/>
    <lineage>
        <taxon>Bacteria</taxon>
        <taxon>Pseudomonadati</taxon>
        <taxon>Campylobacterota</taxon>
        <taxon>Epsilonproteobacteria</taxon>
        <taxon>Campylobacterales</taxon>
        <taxon>Sulfurovaceae</taxon>
        <taxon>Sulfurovum</taxon>
        <taxon>environmental samples</taxon>
    </lineage>
</organism>
<dbReference type="InterPro" id="IPR030995">
    <property type="entry name" value="SoxZ"/>
</dbReference>
<evidence type="ECO:0000259" key="1">
    <source>
        <dbReference type="Pfam" id="PF08770"/>
    </source>
</evidence>
<name>A0A6S6TNS2_9BACT</name>
<gene>
    <name evidence="2" type="ORF">HELGO_WM1547</name>
</gene>
<evidence type="ECO:0000313" key="2">
    <source>
        <dbReference type="EMBL" id="CAA6820885.1"/>
    </source>
</evidence>
<dbReference type="InterPro" id="IPR013783">
    <property type="entry name" value="Ig-like_fold"/>
</dbReference>
<dbReference type="SUPFAM" id="SSF81296">
    <property type="entry name" value="E set domains"/>
    <property type="match status" value="1"/>
</dbReference>
<protein>
    <submittedName>
        <fullName evidence="2">Sulfur oxidation protein SoxZ</fullName>
    </submittedName>
</protein>
<dbReference type="AlphaFoldDB" id="A0A6S6TNS2"/>
<feature type="domain" description="Sulphur oxidation protein SoxZ" evidence="1">
    <location>
        <begin position="6"/>
        <end position="98"/>
    </location>
</feature>
<sequence>MGNMKIKAKLKDDTLKCKLQATHEMMTYNAAKEKGVEANFITHIIAKVGDRVVMEVSTSQFLSKNPILKFQAKAAGIKAGDKMEVTWTDKSGKTVTEDKKVK</sequence>
<proteinExistence type="predicted"/>
<reference evidence="2" key="1">
    <citation type="submission" date="2020-01" db="EMBL/GenBank/DDBJ databases">
        <authorList>
            <person name="Meier V. D."/>
            <person name="Meier V D."/>
        </authorList>
    </citation>
    <scope>NUCLEOTIDE SEQUENCE</scope>
    <source>
        <strain evidence="2">HLG_WM_MAG_06</strain>
    </source>
</reference>
<dbReference type="NCBIfam" id="TIGR04490">
    <property type="entry name" value="SoxZ_true"/>
    <property type="match status" value="1"/>
</dbReference>
<dbReference type="Pfam" id="PF08770">
    <property type="entry name" value="SoxZ"/>
    <property type="match status" value="1"/>
</dbReference>
<dbReference type="InterPro" id="IPR014880">
    <property type="entry name" value="SoxZ_dom"/>
</dbReference>
<dbReference type="InterPro" id="IPR014756">
    <property type="entry name" value="Ig_E-set"/>
</dbReference>
<dbReference type="Gene3D" id="2.60.40.10">
    <property type="entry name" value="Immunoglobulins"/>
    <property type="match status" value="1"/>
</dbReference>
<dbReference type="EMBL" id="CACVAP010000093">
    <property type="protein sequence ID" value="CAA6820885.1"/>
    <property type="molecule type" value="Genomic_DNA"/>
</dbReference>
<accession>A0A6S6TNS2</accession>